<dbReference type="KEGG" id="caj:CIG1485E_0350"/>
<dbReference type="OrthoDB" id="5339138at2"/>
<name>A0A076F852_9BACT</name>
<dbReference type="InterPro" id="IPR020930">
    <property type="entry name" value="Ribosomal_uL5_bac-type"/>
</dbReference>
<keyword evidence="9" id="KW-1185">Reference proteome</keyword>
<evidence type="ECO:0000259" key="7">
    <source>
        <dbReference type="Pfam" id="PF14693"/>
    </source>
</evidence>
<keyword evidence="4 5" id="KW-0687">Ribonucleoprotein</keyword>
<proteinExistence type="inferred from homology"/>
<dbReference type="STRING" id="1244531.CIG2463D_0355"/>
<evidence type="ECO:0000256" key="2">
    <source>
        <dbReference type="ARBA" id="ARBA00022884"/>
    </source>
</evidence>
<dbReference type="HOGENOM" id="CLU_075939_2_2_7"/>
<dbReference type="RefSeq" id="WP_038453055.1">
    <property type="nucleotide sequence ID" value="NZ_CP009043.1"/>
</dbReference>
<dbReference type="Gene3D" id="2.170.120.20">
    <property type="entry name" value="Ribosomal protein L25, beta domain"/>
    <property type="match status" value="1"/>
</dbReference>
<dbReference type="InterPro" id="IPR020056">
    <property type="entry name" value="Rbsml_bL25/Gln-tRNA_synth_N"/>
</dbReference>
<dbReference type="PATRIC" id="fig|1244531.5.peg.360"/>
<dbReference type="Pfam" id="PF01386">
    <property type="entry name" value="Ribosomal_L25p"/>
    <property type="match status" value="1"/>
</dbReference>
<dbReference type="NCBIfam" id="NF004129">
    <property type="entry name" value="PRK05618.1-4"/>
    <property type="match status" value="1"/>
</dbReference>
<dbReference type="InterPro" id="IPR037121">
    <property type="entry name" value="Ribosomal_bL25_C"/>
</dbReference>
<reference evidence="9" key="1">
    <citation type="journal article" date="2014" name="Genome Announc.">
        <title>Complete Genome Sequence of Campylobacter iguaniorum Strain 1485ET, Isolated from a Bearded Dragon (Pogona vitticeps).</title>
        <authorList>
            <person name="Gilbert M.J."/>
            <person name="Miller W.G."/>
            <person name="Yee E."/>
            <person name="Kik M."/>
            <person name="Wagenaar J.A."/>
            <person name="Duim B."/>
        </authorList>
    </citation>
    <scope>NUCLEOTIDE SEQUENCE [LARGE SCALE GENOMIC DNA]</scope>
    <source>
        <strain evidence="9">1485E</strain>
    </source>
</reference>
<evidence type="ECO:0000256" key="5">
    <source>
        <dbReference type="HAMAP-Rule" id="MF_01334"/>
    </source>
</evidence>
<dbReference type="Proteomes" id="UP000028486">
    <property type="component" value="Chromosome"/>
</dbReference>
<sequence>MLEGIVRESMDKRSTKALRKDGYLIANIYAKGVENINAAFKVNDFIKAVKGKSDLKFPVSVAGKTYDVVVVDYQKHPVTSALKHVDLKVVLDDVESKYMVPVKPFGTPVGLKNKGILLQSKKRLTVKCTGKNLPNSFDVDVSGLDVDHTLLVRDIKVPEGVKIVEAGRVAVVGVIKAK</sequence>
<dbReference type="InterPro" id="IPR020057">
    <property type="entry name" value="Ribosomal_bL25_b-dom"/>
</dbReference>
<comment type="function">
    <text evidence="5">This is one of the proteins that binds to the 5S RNA in the ribosome where it forms part of the central protuberance.</text>
</comment>
<dbReference type="Pfam" id="PF14693">
    <property type="entry name" value="Ribosomal_TL5_C"/>
    <property type="match status" value="1"/>
</dbReference>
<accession>A0A076F852</accession>
<evidence type="ECO:0000259" key="6">
    <source>
        <dbReference type="Pfam" id="PF01386"/>
    </source>
</evidence>
<keyword evidence="3 5" id="KW-0689">Ribosomal protein</keyword>
<comment type="subunit">
    <text evidence="5">Part of the 50S ribosomal subunit; part of the 5S rRNA/L5/L18/L25 subcomplex. Contacts the 5S rRNA. Binds to the 5S rRNA independently of L5 and L18.</text>
</comment>
<comment type="similarity">
    <text evidence="5">Belongs to the bacterial ribosomal protein bL25 family. CTC subfamily.</text>
</comment>
<dbReference type="InterPro" id="IPR029751">
    <property type="entry name" value="Ribosomal_L25_dom"/>
</dbReference>
<evidence type="ECO:0000313" key="8">
    <source>
        <dbReference type="EMBL" id="AII14221.1"/>
    </source>
</evidence>
<dbReference type="PANTHER" id="PTHR33284:SF1">
    <property type="entry name" value="RIBOSOMAL PROTEIN L25_GLN-TRNA SYNTHETASE, ANTI-CODON-BINDING DOMAIN-CONTAINING PROTEIN"/>
    <property type="match status" value="1"/>
</dbReference>
<feature type="domain" description="Large ribosomal subunit protein bL25 L25" evidence="6">
    <location>
        <begin position="2"/>
        <end position="87"/>
    </location>
</feature>
<keyword evidence="2 5" id="KW-0694">RNA-binding</keyword>
<dbReference type="InterPro" id="IPR001021">
    <property type="entry name" value="Ribosomal_bL25_long"/>
</dbReference>
<dbReference type="CDD" id="cd00495">
    <property type="entry name" value="Ribosomal_L25_TL5_CTC"/>
    <property type="match status" value="1"/>
</dbReference>
<evidence type="ECO:0000256" key="4">
    <source>
        <dbReference type="ARBA" id="ARBA00023274"/>
    </source>
</evidence>
<keyword evidence="1 5" id="KW-0699">rRNA-binding</keyword>
<dbReference type="eggNOG" id="COG1825">
    <property type="taxonomic scope" value="Bacteria"/>
</dbReference>
<dbReference type="GO" id="GO:0006412">
    <property type="term" value="P:translation"/>
    <property type="evidence" value="ECO:0007669"/>
    <property type="project" value="UniProtKB-UniRule"/>
</dbReference>
<dbReference type="Gene3D" id="2.40.240.10">
    <property type="entry name" value="Ribosomal Protein L25, Chain P"/>
    <property type="match status" value="1"/>
</dbReference>
<protein>
    <recommendedName>
        <fullName evidence="5">Large ribosomal subunit protein bL25</fullName>
    </recommendedName>
    <alternativeName>
        <fullName evidence="5">General stress protein CTC</fullName>
    </alternativeName>
</protein>
<dbReference type="SUPFAM" id="SSF50715">
    <property type="entry name" value="Ribosomal protein L25-like"/>
    <property type="match status" value="1"/>
</dbReference>
<evidence type="ECO:0000256" key="1">
    <source>
        <dbReference type="ARBA" id="ARBA00022730"/>
    </source>
</evidence>
<dbReference type="HAMAP" id="MF_01334">
    <property type="entry name" value="Ribosomal_bL25_CTC"/>
    <property type="match status" value="1"/>
</dbReference>
<dbReference type="EMBL" id="CP009043">
    <property type="protein sequence ID" value="AII14221.1"/>
    <property type="molecule type" value="Genomic_DNA"/>
</dbReference>
<evidence type="ECO:0000313" key="9">
    <source>
        <dbReference type="Proteomes" id="UP000028486"/>
    </source>
</evidence>
<dbReference type="GO" id="GO:0008097">
    <property type="term" value="F:5S rRNA binding"/>
    <property type="evidence" value="ECO:0007669"/>
    <property type="project" value="InterPro"/>
</dbReference>
<organism evidence="8 9">
    <name type="scientific">Campylobacter iguaniorum</name>
    <dbReference type="NCBI Taxonomy" id="1244531"/>
    <lineage>
        <taxon>Bacteria</taxon>
        <taxon>Pseudomonadati</taxon>
        <taxon>Campylobacterota</taxon>
        <taxon>Epsilonproteobacteria</taxon>
        <taxon>Campylobacterales</taxon>
        <taxon>Campylobacteraceae</taxon>
        <taxon>Campylobacter</taxon>
    </lineage>
</organism>
<dbReference type="GO" id="GO:0003735">
    <property type="term" value="F:structural constituent of ribosome"/>
    <property type="evidence" value="ECO:0007669"/>
    <property type="project" value="InterPro"/>
</dbReference>
<dbReference type="InterPro" id="IPR011035">
    <property type="entry name" value="Ribosomal_bL25/Gln-tRNA_synth"/>
</dbReference>
<dbReference type="GO" id="GO:0022625">
    <property type="term" value="C:cytosolic large ribosomal subunit"/>
    <property type="evidence" value="ECO:0007669"/>
    <property type="project" value="TreeGrafter"/>
</dbReference>
<dbReference type="PANTHER" id="PTHR33284">
    <property type="entry name" value="RIBOSOMAL PROTEIN L25/GLN-TRNA SYNTHETASE, ANTI-CODON-BINDING DOMAIN-CONTAINING PROTEIN"/>
    <property type="match status" value="1"/>
</dbReference>
<feature type="domain" description="Large ribosomal subunit protein bL25 beta" evidence="7">
    <location>
        <begin position="97"/>
        <end position="177"/>
    </location>
</feature>
<gene>
    <name evidence="5 8" type="primary">rplY</name>
    <name evidence="5" type="synonym">ctc</name>
    <name evidence="8" type="ORF">CIG1485E_0350</name>
</gene>
<dbReference type="NCBIfam" id="TIGR00731">
    <property type="entry name" value="bL25_bact_ctc"/>
    <property type="match status" value="1"/>
</dbReference>
<dbReference type="AlphaFoldDB" id="A0A076F852"/>
<evidence type="ECO:0000256" key="3">
    <source>
        <dbReference type="ARBA" id="ARBA00022980"/>
    </source>
</evidence>